<protein>
    <submittedName>
        <fullName evidence="3">LLM class F420-dependent oxidoreductase</fullName>
    </submittedName>
</protein>
<dbReference type="CDD" id="cd01097">
    <property type="entry name" value="Tetrahydromethanopterin_reductase"/>
    <property type="match status" value="1"/>
</dbReference>
<dbReference type="Proteomes" id="UP000250462">
    <property type="component" value="Unassembled WGS sequence"/>
</dbReference>
<dbReference type="EMBL" id="QMIG01000024">
    <property type="protein sequence ID" value="RAW10871.1"/>
    <property type="molecule type" value="Genomic_DNA"/>
</dbReference>
<dbReference type="InterPro" id="IPR019951">
    <property type="entry name" value="F420_OxRdatse_Rv3520c_pred"/>
</dbReference>
<dbReference type="Pfam" id="PF00296">
    <property type="entry name" value="Bac_luciferase"/>
    <property type="match status" value="1"/>
</dbReference>
<gene>
    <name evidence="3" type="ORF">DPM12_18420</name>
</gene>
<evidence type="ECO:0000256" key="1">
    <source>
        <dbReference type="ARBA" id="ARBA00023002"/>
    </source>
</evidence>
<evidence type="ECO:0000259" key="2">
    <source>
        <dbReference type="Pfam" id="PF00296"/>
    </source>
</evidence>
<dbReference type="InterPro" id="IPR036661">
    <property type="entry name" value="Luciferase-like_sf"/>
</dbReference>
<dbReference type="SUPFAM" id="SSF51679">
    <property type="entry name" value="Bacterial luciferase-like"/>
    <property type="match status" value="1"/>
</dbReference>
<dbReference type="NCBIfam" id="TIGR03559">
    <property type="entry name" value="F420_Rv3520c"/>
    <property type="match status" value="1"/>
</dbReference>
<keyword evidence="1" id="KW-0560">Oxidoreductase</keyword>
<name>A0A329QFY6_9ACTN</name>
<keyword evidence="4" id="KW-1185">Reference proteome</keyword>
<dbReference type="Gene3D" id="3.20.20.30">
    <property type="entry name" value="Luciferase-like domain"/>
    <property type="match status" value="1"/>
</dbReference>
<dbReference type="InterPro" id="IPR050564">
    <property type="entry name" value="F420-G6PD/mer"/>
</dbReference>
<dbReference type="PANTHER" id="PTHR43244">
    <property type="match status" value="1"/>
</dbReference>
<evidence type="ECO:0000313" key="4">
    <source>
        <dbReference type="Proteomes" id="UP000250462"/>
    </source>
</evidence>
<dbReference type="PANTHER" id="PTHR43244:SF1">
    <property type="entry name" value="5,10-METHYLENETETRAHYDROMETHANOPTERIN REDUCTASE"/>
    <property type="match status" value="1"/>
</dbReference>
<organism evidence="3 4">
    <name type="scientific">Phytoactinopolyspora halophila</name>
    <dbReference type="NCBI Taxonomy" id="1981511"/>
    <lineage>
        <taxon>Bacteria</taxon>
        <taxon>Bacillati</taxon>
        <taxon>Actinomycetota</taxon>
        <taxon>Actinomycetes</taxon>
        <taxon>Jiangellales</taxon>
        <taxon>Jiangellaceae</taxon>
        <taxon>Phytoactinopolyspora</taxon>
    </lineage>
</organism>
<proteinExistence type="predicted"/>
<evidence type="ECO:0000313" key="3">
    <source>
        <dbReference type="EMBL" id="RAW10871.1"/>
    </source>
</evidence>
<dbReference type="InterPro" id="IPR011251">
    <property type="entry name" value="Luciferase-like_dom"/>
</dbReference>
<feature type="domain" description="Luciferase-like" evidence="2">
    <location>
        <begin position="14"/>
        <end position="317"/>
    </location>
</feature>
<sequence>MELALNLGYWHSGDIRSSVDVAVEAETLGYSSVWAAEAYGSDVPTVLSWIAARTARVDVGAAVMQIPARSPAATAMTAATLDALSDGRFRLGLGVSGPQVSEGWHGAPFARPLTRTREYVDIVRQVLSRQRLQYEGEQWQLPLPGGPGKALRLAMRPLREQIPIYLAAIGPRNLELAGEIADGWLAVFYSPEYAPEALERIATGRRRVGGSMDGFDVVPSVPLVIGDDVEACADVIRPYAALYLGGMGSREQNFYNQLAVRMGFDDAAARVQELFLDGQQRAAAAAVPSEFIDQTALIGPVERVRDRLHAYAESGVSTLSVIPQGSSVEEQRQTLRSMADAFEAAGVAS</sequence>
<dbReference type="OrthoDB" id="3457164at2"/>
<dbReference type="RefSeq" id="WP_112259819.1">
    <property type="nucleotide sequence ID" value="NZ_QMIG01000024.1"/>
</dbReference>
<dbReference type="AlphaFoldDB" id="A0A329QFY6"/>
<dbReference type="GO" id="GO:0016705">
    <property type="term" value="F:oxidoreductase activity, acting on paired donors, with incorporation or reduction of molecular oxygen"/>
    <property type="evidence" value="ECO:0007669"/>
    <property type="project" value="InterPro"/>
</dbReference>
<comment type="caution">
    <text evidence="3">The sequence shown here is derived from an EMBL/GenBank/DDBJ whole genome shotgun (WGS) entry which is preliminary data.</text>
</comment>
<reference evidence="3 4" key="1">
    <citation type="submission" date="2018-06" db="EMBL/GenBank/DDBJ databases">
        <title>Phytoactinopolyspora halophila sp. nov., a novel halophilic actinomycete isolated from a saline soil in China.</title>
        <authorList>
            <person name="Tang S.-K."/>
        </authorList>
    </citation>
    <scope>NUCLEOTIDE SEQUENCE [LARGE SCALE GENOMIC DNA]</scope>
    <source>
        <strain evidence="3 4">YIM 96934</strain>
    </source>
</reference>
<accession>A0A329QFY6</accession>